<accession>A0ABV0D8J9</accession>
<evidence type="ECO:0000313" key="2">
    <source>
        <dbReference type="Proteomes" id="UP001414441"/>
    </source>
</evidence>
<evidence type="ECO:0000313" key="1">
    <source>
        <dbReference type="EMBL" id="MEN8626682.1"/>
    </source>
</evidence>
<organism evidence="1 2">
    <name type="scientific">Psychrobacter proteolyticus</name>
    <dbReference type="NCBI Taxonomy" id="147825"/>
    <lineage>
        <taxon>Bacteria</taxon>
        <taxon>Pseudomonadati</taxon>
        <taxon>Pseudomonadota</taxon>
        <taxon>Gammaproteobacteria</taxon>
        <taxon>Moraxellales</taxon>
        <taxon>Moraxellaceae</taxon>
        <taxon>Psychrobacter</taxon>
    </lineage>
</organism>
<reference evidence="1 2" key="1">
    <citation type="submission" date="2024-05" db="EMBL/GenBank/DDBJ databases">
        <title>Genome sequencing of Marine Estuary Bacteria, Pseudoalteromonas distincta strain FA, Psychrobacter proteolyticus strain EA, and Shewanella baltica strain CA.</title>
        <authorList>
            <person name="Dieffenbach S.A."/>
            <person name="Maclea K.S."/>
        </authorList>
    </citation>
    <scope>NUCLEOTIDE SEQUENCE [LARGE SCALE GENOMIC DNA]</scope>
    <source>
        <strain evidence="1 2">EA</strain>
    </source>
</reference>
<name>A0ABV0D8J9_9GAMM</name>
<dbReference type="SUPFAM" id="SSF51430">
    <property type="entry name" value="NAD(P)-linked oxidoreductase"/>
    <property type="match status" value="1"/>
</dbReference>
<comment type="caution">
    <text evidence="1">The sequence shown here is derived from an EMBL/GenBank/DDBJ whole genome shotgun (WGS) entry which is preliminary data.</text>
</comment>
<dbReference type="EMBL" id="JBDLOB010000008">
    <property type="protein sequence ID" value="MEN8626682.1"/>
    <property type="molecule type" value="Genomic_DNA"/>
</dbReference>
<protein>
    <submittedName>
        <fullName evidence="1">Uncharacterized protein</fullName>
    </submittedName>
</protein>
<proteinExistence type="predicted"/>
<keyword evidence="2" id="KW-1185">Reference proteome</keyword>
<dbReference type="InterPro" id="IPR036812">
    <property type="entry name" value="NAD(P)_OxRdtase_dom_sf"/>
</dbReference>
<dbReference type="RefSeq" id="WP_347163862.1">
    <property type="nucleotide sequence ID" value="NZ_JBDLOB010000008.1"/>
</dbReference>
<sequence length="246" mass="28430">MSPLIFGSMRMSEDKGDEHYWAKLLCQAYYAGIDTIHSSSEYDSFSLLQKVLKEVSLIDSTIVFKHIVKLAEPHFSDHRYSSNRLKEKVRNYLSIFEIDELEAMQWMWRSSLSDTQRIDGFIKQQEQMRHDIKDLKQSGLVGSALCFPYSVEFMEKALQSNIFDGFCVYRNPQELEYDRILTDCDDGTVVSIRPFSADKALIESEGVIKLLEYNFLEPAIKSTILSISSVYQLNEIKGYLNAQKNI</sequence>
<dbReference type="Proteomes" id="UP001414441">
    <property type="component" value="Unassembled WGS sequence"/>
</dbReference>
<dbReference type="Gene3D" id="3.20.20.100">
    <property type="entry name" value="NADP-dependent oxidoreductase domain"/>
    <property type="match status" value="1"/>
</dbReference>
<gene>
    <name evidence="1" type="ORF">ABFV72_11740</name>
</gene>